<reference evidence="1 2" key="1">
    <citation type="submission" date="2018-01" db="EMBL/GenBank/DDBJ databases">
        <authorList>
            <person name="Clerissi C."/>
        </authorList>
    </citation>
    <scope>NUCLEOTIDE SEQUENCE [LARGE SCALE GENOMIC DNA]</scope>
    <source>
        <strain evidence="1">Cupriavidus taiwanensis STM 6082</strain>
    </source>
</reference>
<keyword evidence="2" id="KW-1185">Reference proteome</keyword>
<dbReference type="Proteomes" id="UP000256710">
    <property type="component" value="Unassembled WGS sequence"/>
</dbReference>
<evidence type="ECO:0000313" key="1">
    <source>
        <dbReference type="EMBL" id="SOZ37784.1"/>
    </source>
</evidence>
<evidence type="ECO:0000313" key="2">
    <source>
        <dbReference type="Proteomes" id="UP000256710"/>
    </source>
</evidence>
<protein>
    <submittedName>
        <fullName evidence="1">Uncharacterized protein</fullName>
    </submittedName>
</protein>
<organism evidence="1 2">
    <name type="scientific">Cupriavidus neocaledonicus</name>
    <dbReference type="NCBI Taxonomy" id="1040979"/>
    <lineage>
        <taxon>Bacteria</taxon>
        <taxon>Pseudomonadati</taxon>
        <taxon>Pseudomonadota</taxon>
        <taxon>Betaproteobacteria</taxon>
        <taxon>Burkholderiales</taxon>
        <taxon>Burkholderiaceae</taxon>
        <taxon>Cupriavidus</taxon>
    </lineage>
</organism>
<accession>A0ABY1V4X1</accession>
<proteinExistence type="predicted"/>
<sequence length="359" mass="37502">MQCRPGSAWSASALAEDAVEVRRAAVRHAQVERAFDVFQVFGHQRAGARGIALLDGVDQLPVLVLGTGGRAGAVVQCDDQAGQRHHLADQLFQDGVAGHLGQQDMELARQADHRRAVAAGARVVLFHGMAAQAAHLGGRDALCQFGGQRGLDHAARLEHLARFVDGRAGDKGAAVGHQRHQLLVRQARKHLADARPAGAGDFAQPLLDQLGARQQAVLHDGVEQAQVDRLGGRSLAGGAFLSRVVVRSGIGGGFGRGFRSGLGGGPARGFGGGAGRRLFRCGCHIRVRTLSLSPELATKHGYIVHNYGDSEAAGQAGAGSLQAARASAAALPAWNGCTCAQCRAISTRRQIHTLSCPCT</sequence>
<dbReference type="EMBL" id="OFTC01000032">
    <property type="protein sequence ID" value="SOZ37784.1"/>
    <property type="molecule type" value="Genomic_DNA"/>
</dbReference>
<name>A0ABY1V4X1_9BURK</name>
<gene>
    <name evidence="1" type="ORF">CBM2605_B10001</name>
</gene>
<comment type="caution">
    <text evidence="1">The sequence shown here is derived from an EMBL/GenBank/DDBJ whole genome shotgun (WGS) entry which is preliminary data.</text>
</comment>